<reference evidence="3" key="1">
    <citation type="submission" date="2023-08" db="EMBL/GenBank/DDBJ databases">
        <authorList>
            <person name="Alioto T."/>
            <person name="Alioto T."/>
            <person name="Gomez Garrido J."/>
        </authorList>
    </citation>
    <scope>NUCLEOTIDE SEQUENCE</scope>
</reference>
<dbReference type="AlphaFoldDB" id="A0AA36BX73"/>
<evidence type="ECO:0000256" key="2">
    <source>
        <dbReference type="SAM" id="MobiDB-lite"/>
    </source>
</evidence>
<evidence type="ECO:0000256" key="1">
    <source>
        <dbReference type="SAM" id="Coils"/>
    </source>
</evidence>
<dbReference type="EMBL" id="OX597839">
    <property type="protein sequence ID" value="CAI9741497.1"/>
    <property type="molecule type" value="Genomic_DNA"/>
</dbReference>
<evidence type="ECO:0000313" key="4">
    <source>
        <dbReference type="Proteomes" id="UP001162480"/>
    </source>
</evidence>
<accession>A0AA36BX73</accession>
<organism evidence="3 4">
    <name type="scientific">Octopus vulgaris</name>
    <name type="common">Common octopus</name>
    <dbReference type="NCBI Taxonomy" id="6645"/>
    <lineage>
        <taxon>Eukaryota</taxon>
        <taxon>Metazoa</taxon>
        <taxon>Spiralia</taxon>
        <taxon>Lophotrochozoa</taxon>
        <taxon>Mollusca</taxon>
        <taxon>Cephalopoda</taxon>
        <taxon>Coleoidea</taxon>
        <taxon>Octopodiformes</taxon>
        <taxon>Octopoda</taxon>
        <taxon>Incirrata</taxon>
        <taxon>Octopodidae</taxon>
        <taxon>Octopus</taxon>
    </lineage>
</organism>
<evidence type="ECO:0000313" key="3">
    <source>
        <dbReference type="EMBL" id="CAI9741497.1"/>
    </source>
</evidence>
<gene>
    <name evidence="3" type="ORF">OCTVUL_1B003093</name>
</gene>
<protein>
    <submittedName>
        <fullName evidence="3">Uncharacterized protein</fullName>
    </submittedName>
</protein>
<sequence length="150" mass="17362">MTTRHRAETEMETERLQTAKLQAERTLEVREHSHRQRVKGLEEQVSTLKDQLKQEIQKRQSYISRSVRTGDEIKDIRFLLDNSLSNVTRDSCLNPLLLEHETKKLDLMHKGVSPPVKLSPVRSHSPLRTGGAGHLHRNVTNSSFRHKVKK</sequence>
<keyword evidence="4" id="KW-1185">Reference proteome</keyword>
<feature type="region of interest" description="Disordered" evidence="2">
    <location>
        <begin position="111"/>
        <end position="150"/>
    </location>
</feature>
<proteinExistence type="predicted"/>
<feature type="coiled-coil region" evidence="1">
    <location>
        <begin position="4"/>
        <end position="58"/>
    </location>
</feature>
<dbReference type="Proteomes" id="UP001162480">
    <property type="component" value="Chromosome 26"/>
</dbReference>
<name>A0AA36BX73_OCTVU</name>
<keyword evidence="1" id="KW-0175">Coiled coil</keyword>